<dbReference type="Pfam" id="PF13459">
    <property type="entry name" value="Fer4_15"/>
    <property type="match status" value="1"/>
</dbReference>
<dbReference type="OrthoDB" id="14703at2"/>
<evidence type="ECO:0000256" key="4">
    <source>
        <dbReference type="ARBA" id="ARBA00022982"/>
    </source>
</evidence>
<comment type="cofactor">
    <cofactor evidence="1">
        <name>[3Fe-4S] cluster</name>
        <dbReference type="ChEBI" id="CHEBI:21137"/>
    </cofactor>
</comment>
<evidence type="ECO:0000313" key="8">
    <source>
        <dbReference type="EMBL" id="PXX07649.1"/>
    </source>
</evidence>
<dbReference type="Gene3D" id="3.30.70.20">
    <property type="match status" value="1"/>
</dbReference>
<sequence>MENRGYKVHVDLDLCQGHAMCEVEAPNYFTVPKRGKVEILNDTPPEEDRAEIEQAVWACPTQALSIKEEDD</sequence>
<evidence type="ECO:0000256" key="7">
    <source>
        <dbReference type="ARBA" id="ARBA00023291"/>
    </source>
</evidence>
<dbReference type="PANTHER" id="PTHR36923">
    <property type="entry name" value="FERREDOXIN"/>
    <property type="match status" value="1"/>
</dbReference>
<keyword evidence="6" id="KW-0411">Iron-sulfur</keyword>
<name>A0A318HEV9_9MYCO</name>
<dbReference type="GO" id="GO:0046872">
    <property type="term" value="F:metal ion binding"/>
    <property type="evidence" value="ECO:0007669"/>
    <property type="project" value="UniProtKB-KW"/>
</dbReference>
<evidence type="ECO:0000256" key="1">
    <source>
        <dbReference type="ARBA" id="ARBA00001927"/>
    </source>
</evidence>
<dbReference type="AlphaFoldDB" id="A0A318HEV9"/>
<accession>A0A318HEV9</accession>
<keyword evidence="4" id="KW-0249">Electron transport</keyword>
<keyword evidence="5" id="KW-0408">Iron</keyword>
<keyword evidence="9" id="KW-1185">Reference proteome</keyword>
<evidence type="ECO:0000256" key="6">
    <source>
        <dbReference type="ARBA" id="ARBA00023014"/>
    </source>
</evidence>
<evidence type="ECO:0000256" key="2">
    <source>
        <dbReference type="ARBA" id="ARBA00022448"/>
    </source>
</evidence>
<dbReference type="SUPFAM" id="SSF54862">
    <property type="entry name" value="4Fe-4S ferredoxins"/>
    <property type="match status" value="1"/>
</dbReference>
<reference evidence="9" key="1">
    <citation type="submission" date="2018-05" db="EMBL/GenBank/DDBJ databases">
        <authorList>
            <person name="Deangelis K."/>
            <person name="Huntemann M."/>
            <person name="Clum A."/>
            <person name="Pillay M."/>
            <person name="Palaniappan K."/>
            <person name="Varghese N."/>
            <person name="Mikhailova N."/>
            <person name="Stamatis D."/>
            <person name="Reddy T."/>
            <person name="Daum C."/>
            <person name="Shapiro N."/>
            <person name="Ivanova N."/>
            <person name="Kyrpides N."/>
            <person name="Woyke T."/>
        </authorList>
    </citation>
    <scope>NUCLEOTIDE SEQUENCE [LARGE SCALE GENOMIC DNA]</scope>
    <source>
        <strain evidence="9">GAS496</strain>
    </source>
</reference>
<dbReference type="InterPro" id="IPR051269">
    <property type="entry name" value="Fe-S_cluster_ET"/>
</dbReference>
<dbReference type="EMBL" id="QJJU01000010">
    <property type="protein sequence ID" value="PXX07649.1"/>
    <property type="molecule type" value="Genomic_DNA"/>
</dbReference>
<evidence type="ECO:0000313" key="9">
    <source>
        <dbReference type="Proteomes" id="UP000247781"/>
    </source>
</evidence>
<protein>
    <submittedName>
        <fullName evidence="8">Ferredoxin</fullName>
    </submittedName>
</protein>
<evidence type="ECO:0000256" key="3">
    <source>
        <dbReference type="ARBA" id="ARBA00022723"/>
    </source>
</evidence>
<keyword evidence="7" id="KW-0003">3Fe-4S</keyword>
<reference evidence="8 9" key="2">
    <citation type="submission" date="2018-06" db="EMBL/GenBank/DDBJ databases">
        <title>Sequencing of bacterial isolates from soil warming experiment in Harvard Forest, Massachusetts, USA.</title>
        <authorList>
            <person name="Deangelis K.PhD."/>
        </authorList>
    </citation>
    <scope>NUCLEOTIDE SEQUENCE [LARGE SCALE GENOMIC DNA]</scope>
    <source>
        <strain evidence="8 9">GAS496</strain>
    </source>
</reference>
<dbReference type="RefSeq" id="WP_110317023.1">
    <property type="nucleotide sequence ID" value="NZ_QJJU01000010.1"/>
</dbReference>
<dbReference type="PANTHER" id="PTHR36923:SF3">
    <property type="entry name" value="FERREDOXIN"/>
    <property type="match status" value="1"/>
</dbReference>
<keyword evidence="3" id="KW-0479">Metal-binding</keyword>
<organism evidence="8 9">
    <name type="scientific">Mycolicibacterium moriokaense</name>
    <dbReference type="NCBI Taxonomy" id="39691"/>
    <lineage>
        <taxon>Bacteria</taxon>
        <taxon>Bacillati</taxon>
        <taxon>Actinomycetota</taxon>
        <taxon>Actinomycetes</taxon>
        <taxon>Mycobacteriales</taxon>
        <taxon>Mycobacteriaceae</taxon>
        <taxon>Mycolicibacterium</taxon>
    </lineage>
</organism>
<comment type="caution">
    <text evidence="8">The sequence shown here is derived from an EMBL/GenBank/DDBJ whole genome shotgun (WGS) entry which is preliminary data.</text>
</comment>
<proteinExistence type="predicted"/>
<dbReference type="GO" id="GO:0051538">
    <property type="term" value="F:3 iron, 4 sulfur cluster binding"/>
    <property type="evidence" value="ECO:0007669"/>
    <property type="project" value="UniProtKB-KW"/>
</dbReference>
<dbReference type="Proteomes" id="UP000247781">
    <property type="component" value="Unassembled WGS sequence"/>
</dbReference>
<evidence type="ECO:0000256" key="5">
    <source>
        <dbReference type="ARBA" id="ARBA00023004"/>
    </source>
</evidence>
<keyword evidence="2" id="KW-0813">Transport</keyword>
<gene>
    <name evidence="8" type="ORF">C8E89_11034</name>
</gene>